<evidence type="ECO:0000313" key="2">
    <source>
        <dbReference type="Proteomes" id="UP000694941"/>
    </source>
</evidence>
<dbReference type="Proteomes" id="UP000694941">
    <property type="component" value="Unplaced"/>
</dbReference>
<feature type="compositionally biased region" description="Basic and acidic residues" evidence="1">
    <location>
        <begin position="14"/>
        <end position="31"/>
    </location>
</feature>
<evidence type="ECO:0000313" key="3">
    <source>
        <dbReference type="RefSeq" id="XP_013772550.1"/>
    </source>
</evidence>
<sequence>MSSTENKAEVVTNKVEENVQEKEKGAGDLKSETSPQKRTASELNSAEDDEVKQKVLKTDHKEKENGESEEKYEEGGEEDDEDEEVGPEGEGDDFDEEGDEDGADEEADEDEDDA</sequence>
<feature type="compositionally biased region" description="Polar residues" evidence="1">
    <location>
        <begin position="32"/>
        <end position="44"/>
    </location>
</feature>
<dbReference type="RefSeq" id="XP_013772550.1">
    <property type="nucleotide sequence ID" value="XM_013917096.2"/>
</dbReference>
<organism evidence="2 3">
    <name type="scientific">Limulus polyphemus</name>
    <name type="common">Atlantic horseshoe crab</name>
    <dbReference type="NCBI Taxonomy" id="6850"/>
    <lineage>
        <taxon>Eukaryota</taxon>
        <taxon>Metazoa</taxon>
        <taxon>Ecdysozoa</taxon>
        <taxon>Arthropoda</taxon>
        <taxon>Chelicerata</taxon>
        <taxon>Merostomata</taxon>
        <taxon>Xiphosura</taxon>
        <taxon>Limulidae</taxon>
        <taxon>Limulus</taxon>
    </lineage>
</organism>
<protein>
    <submittedName>
        <fullName evidence="3">Glutamic acid-rich protein-like isoform X2</fullName>
    </submittedName>
</protein>
<evidence type="ECO:0000256" key="1">
    <source>
        <dbReference type="SAM" id="MobiDB-lite"/>
    </source>
</evidence>
<feature type="compositionally biased region" description="Basic and acidic residues" evidence="1">
    <location>
        <begin position="51"/>
        <end position="69"/>
    </location>
</feature>
<accession>A0ABM1B0Y1</accession>
<name>A0ABM1B0Y1_LIMPO</name>
<feature type="compositionally biased region" description="Acidic residues" evidence="1">
    <location>
        <begin position="70"/>
        <end position="114"/>
    </location>
</feature>
<keyword evidence="2" id="KW-1185">Reference proteome</keyword>
<gene>
    <name evidence="3" type="primary">LOC106457658</name>
</gene>
<dbReference type="GeneID" id="106457658"/>
<reference evidence="3" key="1">
    <citation type="submission" date="2025-08" db="UniProtKB">
        <authorList>
            <consortium name="RefSeq"/>
        </authorList>
    </citation>
    <scope>IDENTIFICATION</scope>
    <source>
        <tissue evidence="3">Muscle</tissue>
    </source>
</reference>
<proteinExistence type="predicted"/>
<feature type="region of interest" description="Disordered" evidence="1">
    <location>
        <begin position="1"/>
        <end position="114"/>
    </location>
</feature>